<evidence type="ECO:0000256" key="1">
    <source>
        <dbReference type="SAM" id="MobiDB-lite"/>
    </source>
</evidence>
<keyword evidence="4" id="KW-1185">Reference proteome</keyword>
<evidence type="ECO:0000256" key="2">
    <source>
        <dbReference type="SAM" id="SignalP"/>
    </source>
</evidence>
<evidence type="ECO:0000313" key="3">
    <source>
        <dbReference type="EMBL" id="VEU41124.1"/>
    </source>
</evidence>
<name>A0A448ZGG1_9STRA</name>
<feature type="compositionally biased region" description="Basic and acidic residues" evidence="1">
    <location>
        <begin position="181"/>
        <end position="193"/>
    </location>
</feature>
<keyword evidence="2" id="KW-0732">Signal</keyword>
<dbReference type="Proteomes" id="UP000291116">
    <property type="component" value="Unassembled WGS sequence"/>
</dbReference>
<accession>A0A448ZGG1</accession>
<feature type="chain" id="PRO_5018981131" evidence="2">
    <location>
        <begin position="16"/>
        <end position="570"/>
    </location>
</feature>
<evidence type="ECO:0000313" key="4">
    <source>
        <dbReference type="Proteomes" id="UP000291116"/>
    </source>
</evidence>
<protein>
    <submittedName>
        <fullName evidence="3">Uncharacterized protein</fullName>
    </submittedName>
</protein>
<proteinExistence type="predicted"/>
<dbReference type="OrthoDB" id="10264981at2759"/>
<gene>
    <name evidence="3" type="ORF">PSNMU_V1.4_AUG-EV-PASAV3_0080900</name>
</gene>
<dbReference type="AlphaFoldDB" id="A0A448ZGG1"/>
<feature type="region of interest" description="Disordered" evidence="1">
    <location>
        <begin position="173"/>
        <end position="193"/>
    </location>
</feature>
<reference evidence="3 4" key="1">
    <citation type="submission" date="2019-01" db="EMBL/GenBank/DDBJ databases">
        <authorList>
            <person name="Ferrante I. M."/>
        </authorList>
    </citation>
    <scope>NUCLEOTIDE SEQUENCE [LARGE SCALE GENOMIC DNA]</scope>
    <source>
        <strain evidence="3 4">B856</strain>
    </source>
</reference>
<dbReference type="EMBL" id="CAACVS010000335">
    <property type="protein sequence ID" value="VEU41124.1"/>
    <property type="molecule type" value="Genomic_DNA"/>
</dbReference>
<feature type="signal peptide" evidence="2">
    <location>
        <begin position="1"/>
        <end position="15"/>
    </location>
</feature>
<organism evidence="3 4">
    <name type="scientific">Pseudo-nitzschia multistriata</name>
    <dbReference type="NCBI Taxonomy" id="183589"/>
    <lineage>
        <taxon>Eukaryota</taxon>
        <taxon>Sar</taxon>
        <taxon>Stramenopiles</taxon>
        <taxon>Ochrophyta</taxon>
        <taxon>Bacillariophyta</taxon>
        <taxon>Bacillariophyceae</taxon>
        <taxon>Bacillariophycidae</taxon>
        <taxon>Bacillariales</taxon>
        <taxon>Bacillariaceae</taxon>
        <taxon>Pseudo-nitzschia</taxon>
    </lineage>
</organism>
<sequence length="570" mass="62507">MALLCALLLIHLVLAWSGPATALTSQSGGTVGTCTRIAAGLPARHRNRFHPRTATARASAQTEAAPEDRTRASFVVRIPEKVWRAAASEHRARIRSLLEPGLVGLDHPSMASLRKRFLEMEEDDRWSTMLDPKHPVYNFLVEYYGLKGLKGPKRLARWSPAIGLFFAGDNHNNGPCGESGADPHTEREAKPAEGVRVRRIESLGEYYELSAAHFDDDRDNNHKNNPRIDYSADRCVFLEGATPDDFGSTLHLRGAEWIGGDVESIGGGGDDHEIHPIPSGIASDLKGVLYRPTASRNGAAREDRCGETPPLSRATSLLWYRSVLEATASNDPVLHCYGLHEWAMQYQPEGAREPPSGRYQSHLALRVSRTTINETVERKGVSCTHVDALRFFAPAAGPLNHHGASLERTDQLGLEQPACVHAHMDLLKIALRLVPYCDPGLLLDVLGVALRARALDVGASPNDCSSYRCRSWGNATAAATAAAAGTTTPIRTIPIETPAGRALYKELQKELMAEAAPIRERLLSNYETVLRTMYTPDQLEEASENPSDERFARAEPGGLPWRKNLLERVA</sequence>